<evidence type="ECO:0000256" key="1">
    <source>
        <dbReference type="SAM" id="Phobius"/>
    </source>
</evidence>
<reference evidence="2 3" key="1">
    <citation type="submission" date="2017-05" db="EMBL/GenBank/DDBJ databases">
        <title>Comparative genomics and methylome analysis of the gut commensal Bifidobacterium breve.</title>
        <authorList>
            <person name="Bottacini F."/>
            <person name="Morrissey R."/>
            <person name="Roberts R.J."/>
            <person name="James K."/>
            <person name="van Breen J."/>
            <person name="Egan M."/>
            <person name="Lambert J."/>
            <person name="van Limpt K."/>
            <person name="Stanton C."/>
            <person name="Knol J."/>
            <person name="O' Connell Motherway M."/>
            <person name="van Sinderen D."/>
        </authorList>
    </citation>
    <scope>NUCLEOTIDE SEQUENCE [LARGE SCALE GENOMIC DNA]</scope>
    <source>
        <strain evidence="2 3">215W447a</strain>
    </source>
</reference>
<sequence length="51" mass="5456">MARHSKPSEHGGRRWPLITVGLVLLAGAIGTAVWWAWANGLLPLDGISIPL</sequence>
<dbReference type="EMBL" id="CP021558">
    <property type="protein sequence ID" value="AUE03282.1"/>
    <property type="molecule type" value="Genomic_DNA"/>
</dbReference>
<gene>
    <name evidence="2" type="ORF">BB215W447A_1266</name>
</gene>
<evidence type="ECO:0000313" key="3">
    <source>
        <dbReference type="Proteomes" id="UP000232491"/>
    </source>
</evidence>
<organism evidence="2 3">
    <name type="scientific">Bifidobacterium breve</name>
    <dbReference type="NCBI Taxonomy" id="1685"/>
    <lineage>
        <taxon>Bacteria</taxon>
        <taxon>Bacillati</taxon>
        <taxon>Actinomycetota</taxon>
        <taxon>Actinomycetes</taxon>
        <taxon>Bifidobacteriales</taxon>
        <taxon>Bifidobacteriaceae</taxon>
        <taxon>Bifidobacterium</taxon>
    </lineage>
</organism>
<evidence type="ECO:0008006" key="4">
    <source>
        <dbReference type="Google" id="ProtNLM"/>
    </source>
</evidence>
<protein>
    <recommendedName>
        <fullName evidence="4">ABC transporter permease</fullName>
    </recommendedName>
</protein>
<feature type="transmembrane region" description="Helical" evidence="1">
    <location>
        <begin position="15"/>
        <end position="37"/>
    </location>
</feature>
<proteinExistence type="predicted"/>
<dbReference type="AlphaFoldDB" id="A0A2K9B1Y0"/>
<accession>A0A2K9B1Y0</accession>
<dbReference type="RefSeq" id="WP_157826253.1">
    <property type="nucleotide sequence ID" value="NZ_CAKMBB010000013.1"/>
</dbReference>
<keyword evidence="1" id="KW-1133">Transmembrane helix</keyword>
<name>A0A2K9B1Y0_BIFBR</name>
<dbReference type="Proteomes" id="UP000232491">
    <property type="component" value="Chromosome"/>
</dbReference>
<keyword evidence="1" id="KW-0812">Transmembrane</keyword>
<keyword evidence="1" id="KW-0472">Membrane</keyword>
<evidence type="ECO:0000313" key="2">
    <source>
        <dbReference type="EMBL" id="AUE03282.1"/>
    </source>
</evidence>